<gene>
    <name evidence="1" type="ordered locus">ECH_0236</name>
</gene>
<dbReference type="KEGG" id="ech:ECH_0236"/>
<reference evidence="1 2" key="1">
    <citation type="journal article" date="2006" name="PLoS Genet.">
        <title>Comparative genomics of emerging human ehrlichiosis agents.</title>
        <authorList>
            <person name="Dunning Hotopp J.C."/>
            <person name="Lin M."/>
            <person name="Madupu R."/>
            <person name="Crabtree J."/>
            <person name="Angiuoli S.V."/>
            <person name="Eisen J.A."/>
            <person name="Seshadri R."/>
            <person name="Ren Q."/>
            <person name="Wu M."/>
            <person name="Utterback T.R."/>
            <person name="Smith S."/>
            <person name="Lewis M."/>
            <person name="Khouri H."/>
            <person name="Zhang C."/>
            <person name="Niu H."/>
            <person name="Lin Q."/>
            <person name="Ohashi N."/>
            <person name="Zhi N."/>
            <person name="Nelson W."/>
            <person name="Brinkac L.M."/>
            <person name="Dodson R.J."/>
            <person name="Rosovitz M.J."/>
            <person name="Sundaram J."/>
            <person name="Daugherty S.C."/>
            <person name="Davidsen T."/>
            <person name="Durkin A.S."/>
            <person name="Gwinn M."/>
            <person name="Haft D.H."/>
            <person name="Selengut J.D."/>
            <person name="Sullivan S.A."/>
            <person name="Zafar N."/>
            <person name="Zhou L."/>
            <person name="Benahmed F."/>
            <person name="Forberger H."/>
            <person name="Halpin R."/>
            <person name="Mulligan S."/>
            <person name="Robinson J."/>
            <person name="White O."/>
            <person name="Rikihisa Y."/>
            <person name="Tettelin H."/>
        </authorList>
    </citation>
    <scope>NUCLEOTIDE SEQUENCE [LARGE SCALE GENOMIC DNA]</scope>
    <source>
        <strain evidence="2">ATCC CRL-10679 / Arkansas</strain>
    </source>
</reference>
<keyword evidence="2" id="KW-1185">Reference proteome</keyword>
<name>Q2GHM6_EHRCR</name>
<dbReference type="Proteomes" id="UP000008320">
    <property type="component" value="Chromosome"/>
</dbReference>
<dbReference type="EMBL" id="CP000236">
    <property type="protein sequence ID" value="ABD45062.1"/>
    <property type="molecule type" value="Genomic_DNA"/>
</dbReference>
<organism evidence="1 2">
    <name type="scientific">Ehrlichia chaffeensis (strain ATCC CRL-10679 / Arkansas)</name>
    <dbReference type="NCBI Taxonomy" id="205920"/>
    <lineage>
        <taxon>Bacteria</taxon>
        <taxon>Pseudomonadati</taxon>
        <taxon>Pseudomonadota</taxon>
        <taxon>Alphaproteobacteria</taxon>
        <taxon>Rickettsiales</taxon>
        <taxon>Anaplasmataceae</taxon>
        <taxon>Ehrlichia</taxon>
    </lineage>
</organism>
<proteinExistence type="predicted"/>
<evidence type="ECO:0000313" key="2">
    <source>
        <dbReference type="Proteomes" id="UP000008320"/>
    </source>
</evidence>
<evidence type="ECO:0000313" key="1">
    <source>
        <dbReference type="EMBL" id="ABD45062.1"/>
    </source>
</evidence>
<protein>
    <submittedName>
        <fullName evidence="1">Uncharacterized protein</fullName>
    </submittedName>
</protein>
<sequence>MLLIKQAVQPTLPFTYHNVPLKVYIKQVFR</sequence>
<dbReference type="AlphaFoldDB" id="Q2GHM6"/>
<dbReference type="HOGENOM" id="CLU_3403282_0_0_5"/>
<accession>Q2GHM6</accession>